<gene>
    <name evidence="3" type="ORF">AAF712_016583</name>
</gene>
<feature type="region of interest" description="Disordered" evidence="1">
    <location>
        <begin position="134"/>
        <end position="156"/>
    </location>
</feature>
<name>A0ABR2Z7H7_9AGAR</name>
<feature type="region of interest" description="Disordered" evidence="1">
    <location>
        <begin position="203"/>
        <end position="229"/>
    </location>
</feature>
<sequence length="229" mass="24265">MRGYTELYQANMTATDLKSYLGNYISSQFNSVVDRATSLGSNIYGPEYDGPAGVQFDKDSQAGAIAALLGGLAVGGNLASSETPGGGSEPQSQLIPVGAIVGTVVGGVALVGIVAASVWICRRRRRIEAHGDGKVTPWEAPINSHDKTHGLQGGRRLSHLETSTVAGRRLASVNGDSTTSPGVTTATTEELVLALNQRLRDEGQWDPSEIPPEYNSQIERSTLESRRRT</sequence>
<comment type="caution">
    <text evidence="3">The sequence shown here is derived from an EMBL/GenBank/DDBJ whole genome shotgun (WGS) entry which is preliminary data.</text>
</comment>
<evidence type="ECO:0000313" key="3">
    <source>
        <dbReference type="EMBL" id="KAL0056806.1"/>
    </source>
</evidence>
<keyword evidence="2" id="KW-0472">Membrane</keyword>
<keyword evidence="2" id="KW-0812">Transmembrane</keyword>
<dbReference type="CDD" id="cd12087">
    <property type="entry name" value="TM_EGFR-like"/>
    <property type="match status" value="1"/>
</dbReference>
<accession>A0ABR2Z7H7</accession>
<protein>
    <submittedName>
        <fullName evidence="3">Uncharacterized protein</fullName>
    </submittedName>
</protein>
<organism evidence="3 4">
    <name type="scientific">Marasmius tenuissimus</name>
    <dbReference type="NCBI Taxonomy" id="585030"/>
    <lineage>
        <taxon>Eukaryota</taxon>
        <taxon>Fungi</taxon>
        <taxon>Dikarya</taxon>
        <taxon>Basidiomycota</taxon>
        <taxon>Agaricomycotina</taxon>
        <taxon>Agaricomycetes</taxon>
        <taxon>Agaricomycetidae</taxon>
        <taxon>Agaricales</taxon>
        <taxon>Marasmiineae</taxon>
        <taxon>Marasmiaceae</taxon>
        <taxon>Marasmius</taxon>
    </lineage>
</organism>
<dbReference type="EMBL" id="JBBXMP010000925">
    <property type="protein sequence ID" value="KAL0056806.1"/>
    <property type="molecule type" value="Genomic_DNA"/>
</dbReference>
<dbReference type="Proteomes" id="UP001437256">
    <property type="component" value="Unassembled WGS sequence"/>
</dbReference>
<feature type="transmembrane region" description="Helical" evidence="2">
    <location>
        <begin position="99"/>
        <end position="121"/>
    </location>
</feature>
<proteinExistence type="predicted"/>
<evidence type="ECO:0000256" key="1">
    <source>
        <dbReference type="SAM" id="MobiDB-lite"/>
    </source>
</evidence>
<feature type="transmembrane region" description="Helical" evidence="2">
    <location>
        <begin position="62"/>
        <end position="79"/>
    </location>
</feature>
<keyword evidence="2" id="KW-1133">Transmembrane helix</keyword>
<reference evidence="3 4" key="1">
    <citation type="submission" date="2024-05" db="EMBL/GenBank/DDBJ databases">
        <title>A draft genome resource for the thread blight pathogen Marasmius tenuissimus strain MS-2.</title>
        <authorList>
            <person name="Yulfo-Soto G.E."/>
            <person name="Baruah I.K."/>
            <person name="Amoako-Attah I."/>
            <person name="Bukari Y."/>
            <person name="Meinhardt L.W."/>
            <person name="Bailey B.A."/>
            <person name="Cohen S.P."/>
        </authorList>
    </citation>
    <scope>NUCLEOTIDE SEQUENCE [LARGE SCALE GENOMIC DNA]</scope>
    <source>
        <strain evidence="3 4">MS-2</strain>
    </source>
</reference>
<evidence type="ECO:0000313" key="4">
    <source>
        <dbReference type="Proteomes" id="UP001437256"/>
    </source>
</evidence>
<keyword evidence="4" id="KW-1185">Reference proteome</keyword>
<evidence type="ECO:0000256" key="2">
    <source>
        <dbReference type="SAM" id="Phobius"/>
    </source>
</evidence>